<keyword evidence="7 11" id="KW-0297">G-protein coupled receptor</keyword>
<keyword evidence="4 11" id="KW-0812">Transmembrane</keyword>
<keyword evidence="8 12" id="KW-0472">Membrane</keyword>
<keyword evidence="6 12" id="KW-1133">Transmembrane helix</keyword>
<dbReference type="CDD" id="cd15912">
    <property type="entry name" value="7tmA_OR6C-like"/>
    <property type="match status" value="1"/>
</dbReference>
<evidence type="ECO:0000256" key="2">
    <source>
        <dbReference type="ARBA" id="ARBA00022475"/>
    </source>
</evidence>
<evidence type="ECO:0000256" key="3">
    <source>
        <dbReference type="ARBA" id="ARBA00022606"/>
    </source>
</evidence>
<dbReference type="PANTHER" id="PTHR26454:SF17">
    <property type="entry name" value="OLFACTORY RECEPTOR 6C70"/>
    <property type="match status" value="1"/>
</dbReference>
<accession>A0ABM0J9H8</accession>
<keyword evidence="14" id="KW-1185">Reference proteome</keyword>
<sequence length="312" mass="35393">MKNQTLQIEFILLGLTEDSQLQMIIFLFLLFIYMLSMMGNLTIIALTLLDTHLKTPMYFFLSNFSFLEISFTTACIPRYLIQIITREKTISYNGCASQLFFYIFLGVTEFFLLAVMSYDRYVAICKPLHYTSIMNSRICHQLVLGSWAAAFLVTFPPLVLGLNLDFCASNIIDHFICDISPVLQLSCSDTHLLELIAFLLALLTLIVTLLLVITSYSYIIRTILQFPSAQQKKKAFSTCSSHMIVVSITYGSCIFIYIKPSAKERVDISKGVAVLNTSVAPLLNPFIYTLRNQQVKQAFKAVFKRVFSASDK</sequence>
<feature type="transmembrane region" description="Helical" evidence="12">
    <location>
        <begin position="138"/>
        <end position="160"/>
    </location>
</feature>
<feature type="transmembrane region" description="Helical" evidence="12">
    <location>
        <begin position="99"/>
        <end position="118"/>
    </location>
</feature>
<evidence type="ECO:0000259" key="13">
    <source>
        <dbReference type="PROSITE" id="PS50262"/>
    </source>
</evidence>
<feature type="transmembrane region" description="Helical" evidence="12">
    <location>
        <begin position="58"/>
        <end position="79"/>
    </location>
</feature>
<keyword evidence="3 12" id="KW-0716">Sensory transduction</keyword>
<evidence type="ECO:0000256" key="12">
    <source>
        <dbReference type="RuleBase" id="RU363047"/>
    </source>
</evidence>
<evidence type="ECO:0000256" key="10">
    <source>
        <dbReference type="ARBA" id="ARBA00023224"/>
    </source>
</evidence>
<evidence type="ECO:0000256" key="6">
    <source>
        <dbReference type="ARBA" id="ARBA00022989"/>
    </source>
</evidence>
<evidence type="ECO:0000256" key="4">
    <source>
        <dbReference type="ARBA" id="ARBA00022692"/>
    </source>
</evidence>
<keyword evidence="5 12" id="KW-0552">Olfaction</keyword>
<dbReference type="RefSeq" id="XP_004717885.1">
    <property type="nucleotide sequence ID" value="XM_004717828.1"/>
</dbReference>
<dbReference type="PROSITE" id="PS50262">
    <property type="entry name" value="G_PROTEIN_RECEP_F1_2"/>
    <property type="match status" value="1"/>
</dbReference>
<keyword evidence="9 11" id="KW-0675">Receptor</keyword>
<dbReference type="InterPro" id="IPR000725">
    <property type="entry name" value="Olfact_rcpt"/>
</dbReference>
<evidence type="ECO:0000256" key="5">
    <source>
        <dbReference type="ARBA" id="ARBA00022725"/>
    </source>
</evidence>
<feature type="transmembrane region" description="Helical" evidence="12">
    <location>
        <begin position="23"/>
        <end position="46"/>
    </location>
</feature>
<evidence type="ECO:0000256" key="9">
    <source>
        <dbReference type="ARBA" id="ARBA00023170"/>
    </source>
</evidence>
<dbReference type="PANTHER" id="PTHR26454">
    <property type="entry name" value="OLFACTORY RECEPTOR"/>
    <property type="match status" value="1"/>
</dbReference>
<dbReference type="PRINTS" id="PR00237">
    <property type="entry name" value="GPCRRHODOPSN"/>
</dbReference>
<proteinExistence type="inferred from homology"/>
<comment type="similarity">
    <text evidence="11">Belongs to the G-protein coupled receptor 1 family.</text>
</comment>
<protein>
    <recommendedName>
        <fullName evidence="12">Olfactory receptor</fullName>
    </recommendedName>
</protein>
<dbReference type="InterPro" id="IPR000276">
    <property type="entry name" value="GPCR_Rhodpsn"/>
</dbReference>
<dbReference type="PROSITE" id="PS00237">
    <property type="entry name" value="G_PROTEIN_RECEP_F1_1"/>
    <property type="match status" value="1"/>
</dbReference>
<dbReference type="Proteomes" id="UP000694863">
    <property type="component" value="Unplaced"/>
</dbReference>
<organism evidence="14 15">
    <name type="scientific">Echinops telfairi</name>
    <name type="common">Lesser hedgehog tenrec</name>
    <dbReference type="NCBI Taxonomy" id="9371"/>
    <lineage>
        <taxon>Eukaryota</taxon>
        <taxon>Metazoa</taxon>
        <taxon>Chordata</taxon>
        <taxon>Craniata</taxon>
        <taxon>Vertebrata</taxon>
        <taxon>Euteleostomi</taxon>
        <taxon>Mammalia</taxon>
        <taxon>Eutheria</taxon>
        <taxon>Afrotheria</taxon>
        <taxon>Tenrecidae</taxon>
        <taxon>Tenrecinae</taxon>
        <taxon>Echinops</taxon>
    </lineage>
</organism>
<evidence type="ECO:0000256" key="7">
    <source>
        <dbReference type="ARBA" id="ARBA00023040"/>
    </source>
</evidence>
<evidence type="ECO:0000256" key="8">
    <source>
        <dbReference type="ARBA" id="ARBA00023136"/>
    </source>
</evidence>
<dbReference type="Pfam" id="PF13853">
    <property type="entry name" value="7tm_4"/>
    <property type="match status" value="1"/>
</dbReference>
<evidence type="ECO:0000313" key="14">
    <source>
        <dbReference type="Proteomes" id="UP000694863"/>
    </source>
</evidence>
<feature type="transmembrane region" description="Helical" evidence="12">
    <location>
        <begin position="239"/>
        <end position="258"/>
    </location>
</feature>
<evidence type="ECO:0000313" key="15">
    <source>
        <dbReference type="RefSeq" id="XP_004717885.1"/>
    </source>
</evidence>
<reference evidence="15" key="1">
    <citation type="submission" date="2025-08" db="UniProtKB">
        <authorList>
            <consortium name="RefSeq"/>
        </authorList>
    </citation>
    <scope>IDENTIFICATION</scope>
</reference>
<comment type="subcellular location">
    <subcellularLocation>
        <location evidence="1 12">Cell membrane</location>
        <topology evidence="1 12">Multi-pass membrane protein</topology>
    </subcellularLocation>
</comment>
<evidence type="ECO:0000256" key="1">
    <source>
        <dbReference type="ARBA" id="ARBA00004651"/>
    </source>
</evidence>
<feature type="domain" description="G-protein coupled receptors family 1 profile" evidence="13">
    <location>
        <begin position="39"/>
        <end position="288"/>
    </location>
</feature>
<dbReference type="PRINTS" id="PR00245">
    <property type="entry name" value="OLFACTORYR"/>
</dbReference>
<dbReference type="InterPro" id="IPR047132">
    <property type="entry name" value="Olfact_rcpt_6C-like"/>
</dbReference>
<dbReference type="InterPro" id="IPR017452">
    <property type="entry name" value="GPCR_Rhodpsn_7TM"/>
</dbReference>
<keyword evidence="10 11" id="KW-0807">Transducer</keyword>
<feature type="transmembrane region" description="Helical" evidence="12">
    <location>
        <begin position="270"/>
        <end position="290"/>
    </location>
</feature>
<evidence type="ECO:0000256" key="11">
    <source>
        <dbReference type="RuleBase" id="RU000688"/>
    </source>
</evidence>
<keyword evidence="2 12" id="KW-1003">Cell membrane</keyword>
<name>A0ABM0J9H8_ECHTE</name>
<dbReference type="Gene3D" id="1.20.1070.10">
    <property type="entry name" value="Rhodopsin 7-helix transmembrane proteins"/>
    <property type="match status" value="1"/>
</dbReference>
<dbReference type="GeneID" id="101654585"/>
<gene>
    <name evidence="15" type="primary">LOC101654585</name>
</gene>
<feature type="transmembrane region" description="Helical" evidence="12">
    <location>
        <begin position="195"/>
        <end position="219"/>
    </location>
</feature>
<dbReference type="SUPFAM" id="SSF81321">
    <property type="entry name" value="Family A G protein-coupled receptor-like"/>
    <property type="match status" value="1"/>
</dbReference>